<evidence type="ECO:0000256" key="8">
    <source>
        <dbReference type="ARBA" id="ARBA00022912"/>
    </source>
</evidence>
<keyword evidence="7" id="KW-0112">Calmodulin-binding</keyword>
<dbReference type="PANTHER" id="PTHR45673">
    <property type="entry name" value="SERINE/THREONINE-PROTEIN PHOSPHATASE 2B CATALYTIC SUBUNIT 1-RELATED"/>
    <property type="match status" value="1"/>
</dbReference>
<evidence type="ECO:0000256" key="5">
    <source>
        <dbReference type="ARBA" id="ARBA00022801"/>
    </source>
</evidence>
<dbReference type="Pfam" id="PF00149">
    <property type="entry name" value="Metallophos"/>
    <property type="match status" value="1"/>
</dbReference>
<comment type="similarity">
    <text evidence="3">Belongs to the PPP phosphatase family. PP-2B subfamily.</text>
</comment>
<evidence type="ECO:0000256" key="4">
    <source>
        <dbReference type="ARBA" id="ARBA00022723"/>
    </source>
</evidence>
<feature type="compositionally biased region" description="Basic and acidic residues" evidence="13">
    <location>
        <begin position="615"/>
        <end position="632"/>
    </location>
</feature>
<dbReference type="Proteomes" id="UP000515180">
    <property type="component" value="Unplaced"/>
</dbReference>
<evidence type="ECO:0000256" key="11">
    <source>
        <dbReference type="ARBA" id="ARBA00048336"/>
    </source>
</evidence>
<dbReference type="SUPFAM" id="SSF56300">
    <property type="entry name" value="Metallo-dependent phosphatases"/>
    <property type="match status" value="1"/>
</dbReference>
<evidence type="ECO:0000256" key="7">
    <source>
        <dbReference type="ARBA" id="ARBA00022860"/>
    </source>
</evidence>
<evidence type="ECO:0000256" key="2">
    <source>
        <dbReference type="ARBA" id="ARBA00001965"/>
    </source>
</evidence>
<dbReference type="EC" id="3.1.3.16" evidence="12"/>
<keyword evidence="15" id="KW-1185">Reference proteome</keyword>
<keyword evidence="4" id="KW-0479">Metal-binding</keyword>
<evidence type="ECO:0000256" key="9">
    <source>
        <dbReference type="ARBA" id="ARBA00023004"/>
    </source>
</evidence>
<feature type="region of interest" description="Disordered" evidence="13">
    <location>
        <begin position="615"/>
        <end position="644"/>
    </location>
</feature>
<comment type="cofactor">
    <cofactor evidence="2">
        <name>Fe(3+)</name>
        <dbReference type="ChEBI" id="CHEBI:29034"/>
    </cofactor>
</comment>
<dbReference type="InterPro" id="IPR043360">
    <property type="entry name" value="PP2B"/>
</dbReference>
<proteinExistence type="inferred from homology"/>
<feature type="region of interest" description="Disordered" evidence="13">
    <location>
        <begin position="532"/>
        <end position="566"/>
    </location>
</feature>
<feature type="compositionally biased region" description="Basic and acidic residues" evidence="13">
    <location>
        <begin position="485"/>
        <end position="497"/>
    </location>
</feature>
<dbReference type="OrthoDB" id="5593063at2759"/>
<keyword evidence="8" id="KW-0904">Protein phosphatase</keyword>
<dbReference type="CDD" id="cd07416">
    <property type="entry name" value="MPP_PP2B"/>
    <property type="match status" value="1"/>
</dbReference>
<feature type="compositionally biased region" description="Basic and acidic residues" evidence="13">
    <location>
        <begin position="1167"/>
        <end position="1188"/>
    </location>
</feature>
<dbReference type="GO" id="GO:0046872">
    <property type="term" value="F:metal ion binding"/>
    <property type="evidence" value="ECO:0007669"/>
    <property type="project" value="UniProtKB-KW"/>
</dbReference>
<feature type="compositionally biased region" description="Basic and acidic residues" evidence="13">
    <location>
        <begin position="1"/>
        <end position="15"/>
    </location>
</feature>
<accession>A0A6P8LVS7</accession>
<protein>
    <recommendedName>
        <fullName evidence="12">Serine/threonine-protein phosphatase</fullName>
        <ecNumber evidence="12">3.1.3.16</ecNumber>
    </recommendedName>
</protein>
<dbReference type="Gene3D" id="3.60.21.10">
    <property type="match status" value="1"/>
</dbReference>
<keyword evidence="5 12" id="KW-0378">Hydrolase</keyword>
<dbReference type="InterPro" id="IPR029052">
    <property type="entry name" value="Metallo-depent_PP-like"/>
</dbReference>
<keyword evidence="6" id="KW-0862">Zinc</keyword>
<dbReference type="RefSeq" id="XP_033178639.1">
    <property type="nucleotide sequence ID" value="XM_033322748.1"/>
</dbReference>
<organism evidence="15 16">
    <name type="scientific">Bombus impatiens</name>
    <name type="common">Bumblebee</name>
    <dbReference type="NCBI Taxonomy" id="132113"/>
    <lineage>
        <taxon>Eukaryota</taxon>
        <taxon>Metazoa</taxon>
        <taxon>Ecdysozoa</taxon>
        <taxon>Arthropoda</taxon>
        <taxon>Hexapoda</taxon>
        <taxon>Insecta</taxon>
        <taxon>Pterygota</taxon>
        <taxon>Neoptera</taxon>
        <taxon>Endopterygota</taxon>
        <taxon>Hymenoptera</taxon>
        <taxon>Apocrita</taxon>
        <taxon>Aculeata</taxon>
        <taxon>Apoidea</taxon>
        <taxon>Anthophila</taxon>
        <taxon>Apidae</taxon>
        <taxon>Bombus</taxon>
        <taxon>Pyrobombus</taxon>
    </lineage>
</organism>
<evidence type="ECO:0000256" key="13">
    <source>
        <dbReference type="SAM" id="MobiDB-lite"/>
    </source>
</evidence>
<dbReference type="GeneID" id="100747656"/>
<evidence type="ECO:0000313" key="15">
    <source>
        <dbReference type="Proteomes" id="UP000515180"/>
    </source>
</evidence>
<evidence type="ECO:0000256" key="10">
    <source>
        <dbReference type="ARBA" id="ARBA00047761"/>
    </source>
</evidence>
<dbReference type="PROSITE" id="PS00125">
    <property type="entry name" value="SER_THR_PHOSPHATASE"/>
    <property type="match status" value="1"/>
</dbReference>
<dbReference type="SMART" id="SM00156">
    <property type="entry name" value="PP2Ac"/>
    <property type="match status" value="1"/>
</dbReference>
<dbReference type="PRINTS" id="PR00114">
    <property type="entry name" value="STPHPHTASE"/>
</dbReference>
<feature type="region of interest" description="Disordered" evidence="13">
    <location>
        <begin position="454"/>
        <end position="511"/>
    </location>
</feature>
<keyword evidence="9" id="KW-0408">Iron</keyword>
<evidence type="ECO:0000259" key="14">
    <source>
        <dbReference type="PROSITE" id="PS00125"/>
    </source>
</evidence>
<feature type="compositionally biased region" description="Polar residues" evidence="13">
    <location>
        <begin position="473"/>
        <end position="484"/>
    </location>
</feature>
<feature type="region of interest" description="Disordered" evidence="13">
    <location>
        <begin position="1166"/>
        <end position="1208"/>
    </location>
</feature>
<feature type="compositionally biased region" description="Polar residues" evidence="13">
    <location>
        <begin position="36"/>
        <end position="49"/>
    </location>
</feature>
<evidence type="ECO:0000313" key="16">
    <source>
        <dbReference type="RefSeq" id="XP_033178639.1"/>
    </source>
</evidence>
<dbReference type="AlphaFoldDB" id="A0A6P8LVS7"/>
<comment type="catalytic activity">
    <reaction evidence="11 12">
        <text>O-phospho-L-threonyl-[protein] + H2O = L-threonyl-[protein] + phosphate</text>
        <dbReference type="Rhea" id="RHEA:47004"/>
        <dbReference type="Rhea" id="RHEA-COMP:11060"/>
        <dbReference type="Rhea" id="RHEA-COMP:11605"/>
        <dbReference type="ChEBI" id="CHEBI:15377"/>
        <dbReference type="ChEBI" id="CHEBI:30013"/>
        <dbReference type="ChEBI" id="CHEBI:43474"/>
        <dbReference type="ChEBI" id="CHEBI:61977"/>
        <dbReference type="EC" id="3.1.3.16"/>
    </reaction>
</comment>
<evidence type="ECO:0000256" key="1">
    <source>
        <dbReference type="ARBA" id="ARBA00001947"/>
    </source>
</evidence>
<comment type="cofactor">
    <cofactor evidence="1">
        <name>Zn(2+)</name>
        <dbReference type="ChEBI" id="CHEBI:29105"/>
    </cofactor>
</comment>
<evidence type="ECO:0000256" key="6">
    <source>
        <dbReference type="ARBA" id="ARBA00022833"/>
    </source>
</evidence>
<name>A0A6P8LVS7_BOMIM</name>
<feature type="compositionally biased region" description="Basic and acidic residues" evidence="13">
    <location>
        <begin position="539"/>
        <end position="559"/>
    </location>
</feature>
<feature type="region of interest" description="Disordered" evidence="13">
    <location>
        <begin position="1"/>
        <end position="89"/>
    </location>
</feature>
<dbReference type="GO" id="GO:0033192">
    <property type="term" value="F:calmodulin-dependent protein phosphatase activity"/>
    <property type="evidence" value="ECO:0007669"/>
    <property type="project" value="InterPro"/>
</dbReference>
<dbReference type="GO" id="GO:0097720">
    <property type="term" value="P:calcineurin-mediated signaling"/>
    <property type="evidence" value="ECO:0007669"/>
    <property type="project" value="InterPro"/>
</dbReference>
<evidence type="ECO:0000256" key="12">
    <source>
        <dbReference type="RuleBase" id="RU004273"/>
    </source>
</evidence>
<dbReference type="InterPro" id="IPR041751">
    <property type="entry name" value="MPP_PP2B"/>
</dbReference>
<feature type="domain" description="Serine/threonine specific protein phosphatases" evidence="14">
    <location>
        <begin position="803"/>
        <end position="808"/>
    </location>
</feature>
<sequence length="1208" mass="136999">MSEEKRSETTYRLLEDSSDSPDLSPTDRYDTPNPTPSKFHTDSSPTMNSLIERLRQLRVKTPVEPRVPFPTPVKLSPTESSEPSSSKDIKLPICSGSDLVKMLEMHINTRLSISEERCSPVRGSIDDETLKMMLAKEHERRQMENWELDREKLDEGKSETILSPLLGRRLKKNRKFFVDVPPLEEIDSPQSSVDSSLLVETGSPVLMECHPECEPIRQDDELAFLSHSLHNISGAFSELLSLNRDSMGCEASDKESSVKLETNVLIEEGKFKELIDVYLGDCVSYEQKQMVFDSYMSSINLNKSEDFTEFTEAYRKDDLVSKFLARVSLEDLPEDRREANWKVKMVEEKTVDQNLSKEEGSIVSQDGTCKNEDIVSPNRDIFLKKCCSESDISNSPKTNDDVISEEYIKRLDRSQSMTDELTRAGSYSELSMNFDMQIEERITDTFKLIDSFDTTGDHESSDDPIDFSIAPEQKSSGSVDSLTSSKEDINDNQRDSKSYASDKCTEDSNKSSEDNVASIYYSVSSRGSIGLNELPNEVDNIKDSSIDSRERESSTDTSHKSCGPLPDVEDEVFENFGLVDNFKREACFQSFLRRVMKREWIRSIRKLRNSSEKIMDAEDDRKKSEKAKKEDTSSSSMQKYDDSDLKSTKYYETEECLKIKFKKREPKILEERNPDVPFPPSHKLTVADVFDPRTDRPRPEVLKQHFILEGRIDEAAALRIVNDGAALLRSEKTMIDIEAPVTVCGDIHGQFYDLMKLFEVGGPPSTTKYLFLGDYVDRGYFSIECVLYLWALKLCHPNTLFLLRGNHECRHLTEYFTFKQECKIKYSERVYDACMDAFDCLPLAALMNQQFLCVHGGLSPEIHNLEDIRKLDRFKEPPAYGPMCDLLWSDPLEDFGNEKNAEHFSHNSVRGCSYFYSYAACCDFLQNNNLLSIIRAHEAQDAGYRMYRKSQTTGFPSLITIFSAPNYLDVYNNKAAVLKYENNVMNIRQFNCSPHPYWLPNFMDVFTWSLPFVGEKVTEMLVNVLSICSDDELMSDGDDGLEEDVAAKVVIQKKNASQAPTSANLTRECLVKRKHSDSGTIFSRAAANLRKEVIRNKIRAIGKMARVFSVLREESESVLQLKGLTPTGALPLGALSGGKTSLKNALQGFSPNHKITSFAEAKGLDAINERMPPRKDAPLTPVNEEKPVIKPPAPAADKRDHNTPQPQS</sequence>
<dbReference type="GO" id="GO:0005516">
    <property type="term" value="F:calmodulin binding"/>
    <property type="evidence" value="ECO:0007669"/>
    <property type="project" value="UniProtKB-KW"/>
</dbReference>
<gene>
    <name evidence="16" type="primary">LOC100747656</name>
</gene>
<dbReference type="InterPro" id="IPR006186">
    <property type="entry name" value="Ser/Thr-sp_prot-phosphatase"/>
</dbReference>
<comment type="catalytic activity">
    <reaction evidence="10">
        <text>O-phospho-L-seryl-[protein] + H2O = L-seryl-[protein] + phosphate</text>
        <dbReference type="Rhea" id="RHEA:20629"/>
        <dbReference type="Rhea" id="RHEA-COMP:9863"/>
        <dbReference type="Rhea" id="RHEA-COMP:11604"/>
        <dbReference type="ChEBI" id="CHEBI:15377"/>
        <dbReference type="ChEBI" id="CHEBI:29999"/>
        <dbReference type="ChEBI" id="CHEBI:43474"/>
        <dbReference type="ChEBI" id="CHEBI:83421"/>
        <dbReference type="EC" id="3.1.3.16"/>
    </reaction>
</comment>
<evidence type="ECO:0000256" key="3">
    <source>
        <dbReference type="ARBA" id="ARBA00009905"/>
    </source>
</evidence>
<dbReference type="InterPro" id="IPR004843">
    <property type="entry name" value="Calcineurin-like_PHP"/>
</dbReference>
<reference evidence="16" key="1">
    <citation type="submission" date="2025-08" db="UniProtKB">
        <authorList>
            <consortium name="RefSeq"/>
        </authorList>
    </citation>
    <scope>IDENTIFICATION</scope>
</reference>